<accession>A0A6S7G8A4</accession>
<dbReference type="InterPro" id="IPR029045">
    <property type="entry name" value="ClpP/crotonase-like_dom_sf"/>
</dbReference>
<dbReference type="CDD" id="cd06558">
    <property type="entry name" value="crotonase-like"/>
    <property type="match status" value="1"/>
</dbReference>
<dbReference type="SUPFAM" id="SSF52096">
    <property type="entry name" value="ClpP/crotonase"/>
    <property type="match status" value="1"/>
</dbReference>
<dbReference type="CDD" id="cd00024">
    <property type="entry name" value="CD_CSD"/>
    <property type="match status" value="1"/>
</dbReference>
<dbReference type="Pfam" id="PF00385">
    <property type="entry name" value="Chromo"/>
    <property type="match status" value="1"/>
</dbReference>
<name>A0A6S7G8A4_PARCT</name>
<comment type="caution">
    <text evidence="5">The sequence shown here is derived from an EMBL/GenBank/DDBJ whole genome shotgun (WGS) entry which is preliminary data.</text>
</comment>
<reference evidence="5" key="1">
    <citation type="submission" date="2020-04" db="EMBL/GenBank/DDBJ databases">
        <authorList>
            <person name="Alioto T."/>
            <person name="Alioto T."/>
            <person name="Gomez Garrido J."/>
        </authorList>
    </citation>
    <scope>NUCLEOTIDE SEQUENCE</scope>
    <source>
        <strain evidence="5">A484AB</strain>
    </source>
</reference>
<dbReference type="EMBL" id="CACRXK020000426">
    <property type="protein sequence ID" value="CAB3981760.1"/>
    <property type="molecule type" value="Genomic_DNA"/>
</dbReference>
<dbReference type="InterPro" id="IPR016197">
    <property type="entry name" value="Chromo-like_dom_sf"/>
</dbReference>
<evidence type="ECO:0000256" key="4">
    <source>
        <dbReference type="SAM" id="MobiDB-lite"/>
    </source>
</evidence>
<evidence type="ECO:0000313" key="6">
    <source>
        <dbReference type="Proteomes" id="UP001152795"/>
    </source>
</evidence>
<dbReference type="GO" id="GO:0004165">
    <property type="term" value="F:delta(3)-delta(2)-enoyl-CoA isomerase activity"/>
    <property type="evidence" value="ECO:0007669"/>
    <property type="project" value="UniProtKB-ARBA"/>
</dbReference>
<dbReference type="PANTHER" id="PTHR43684">
    <property type="match status" value="1"/>
</dbReference>
<dbReference type="InterPro" id="IPR000953">
    <property type="entry name" value="Chromo/chromo_shadow_dom"/>
</dbReference>
<evidence type="ECO:0000256" key="1">
    <source>
        <dbReference type="ARBA" id="ARBA00004275"/>
    </source>
</evidence>
<dbReference type="InterPro" id="IPR001753">
    <property type="entry name" value="Enoyl-CoA_hydra/iso"/>
</dbReference>
<gene>
    <name evidence="5" type="ORF">PACLA_8A025644</name>
</gene>
<keyword evidence="3 5" id="KW-0413">Isomerase</keyword>
<dbReference type="InterPro" id="IPR023780">
    <property type="entry name" value="Chromo_domain"/>
</dbReference>
<organism evidence="5 6">
    <name type="scientific">Paramuricea clavata</name>
    <name type="common">Red gorgonian</name>
    <name type="synonym">Violescent sea-whip</name>
    <dbReference type="NCBI Taxonomy" id="317549"/>
    <lineage>
        <taxon>Eukaryota</taxon>
        <taxon>Metazoa</taxon>
        <taxon>Cnidaria</taxon>
        <taxon>Anthozoa</taxon>
        <taxon>Octocorallia</taxon>
        <taxon>Malacalcyonacea</taxon>
        <taxon>Plexauridae</taxon>
        <taxon>Paramuricea</taxon>
    </lineage>
</organism>
<dbReference type="Gene3D" id="3.90.226.10">
    <property type="entry name" value="2-enoyl-CoA Hydratase, Chain A, domain 1"/>
    <property type="match status" value="1"/>
</dbReference>
<keyword evidence="6" id="KW-1185">Reference proteome</keyword>
<dbReference type="OrthoDB" id="5975316at2759"/>
<protein>
    <submittedName>
        <fullName evidence="5">Enoyl- delta isomerase 2, mitochondrial isoform X1</fullName>
    </submittedName>
</protein>
<evidence type="ECO:0000256" key="3">
    <source>
        <dbReference type="ARBA" id="ARBA00023235"/>
    </source>
</evidence>
<dbReference type="InterPro" id="IPR051053">
    <property type="entry name" value="ECH/Chromodomain_protein"/>
</dbReference>
<dbReference type="GO" id="GO:0005777">
    <property type="term" value="C:peroxisome"/>
    <property type="evidence" value="ECO:0007669"/>
    <property type="project" value="UniProtKB-SubCell"/>
</dbReference>
<evidence type="ECO:0000256" key="2">
    <source>
        <dbReference type="ARBA" id="ARBA00023140"/>
    </source>
</evidence>
<dbReference type="PANTHER" id="PTHR43684:SF1">
    <property type="entry name" value="ENOYL-COA DELTA ISOMERASE 2"/>
    <property type="match status" value="1"/>
</dbReference>
<dbReference type="Gene3D" id="2.40.50.40">
    <property type="match status" value="1"/>
</dbReference>
<evidence type="ECO:0000313" key="5">
    <source>
        <dbReference type="EMBL" id="CAB3981760.1"/>
    </source>
</evidence>
<dbReference type="Proteomes" id="UP001152795">
    <property type="component" value="Unassembled WGS sequence"/>
</dbReference>
<dbReference type="SMART" id="SM00298">
    <property type="entry name" value="CHROMO"/>
    <property type="match status" value="1"/>
</dbReference>
<dbReference type="PROSITE" id="PS50013">
    <property type="entry name" value="CHROMO_2"/>
    <property type="match status" value="1"/>
</dbReference>
<keyword evidence="2" id="KW-0576">Peroxisome</keyword>
<dbReference type="AlphaFoldDB" id="A0A6S7G8A4"/>
<feature type="compositionally biased region" description="Basic residues" evidence="4">
    <location>
        <begin position="171"/>
        <end position="183"/>
    </location>
</feature>
<dbReference type="Pfam" id="PF00378">
    <property type="entry name" value="ECH_1"/>
    <property type="match status" value="1"/>
</dbReference>
<dbReference type="SUPFAM" id="SSF54160">
    <property type="entry name" value="Chromo domain-like"/>
    <property type="match status" value="1"/>
</dbReference>
<proteinExistence type="predicted"/>
<sequence length="523" mass="59105">MASSDTYEVDEIVGRRTTKGGKEDYLVRWQNYPPSLTTWEPIQNFSNCQEAIQEYFAKHWPIPGSQASSVLHLAEKPSFSQGKKELLTLQALPLKKRKKLLRGVRKELREEILRRQVEEKPLSKSVCKELQLPFVLDQETMVKFNGTSPDNYNRSLRNRNIENENRIKKNVKRRPGRPAKRKTVIAQEPQPSVPNADEQLALSVKLQYTVNHSKELLKSKGKLKGRRKGKKRNGIILSSQKNRIVIDSPTLSLPSRLTRQTLPDCSSNCVLEEELVVTNRDGCLYIKICNEAKKNVINRQICEDIITALRDAGKDDVSLVVISGSGSTFSYGWDLDQFESVSHSDRRELLQKFRLLTRMLVTCPKPLIAAVNGPAAGFGVSLVALSDFVFATDQATFQTKFAEWGHPPVGCCSFTLPRLLGTSQAMSAILFNTKLSAATAKQFGLVAEVLKTDQFDKDLKSNVQRLLSVPLQCLRDTKTLLHGTKVQELENTNHEEIDLFLKYVINDTALKNILSRWRVSIQE</sequence>
<comment type="subcellular location">
    <subcellularLocation>
        <location evidence="1">Peroxisome</location>
    </subcellularLocation>
</comment>
<feature type="region of interest" description="Disordered" evidence="4">
    <location>
        <begin position="171"/>
        <end position="192"/>
    </location>
</feature>